<feature type="compositionally biased region" description="Polar residues" evidence="1">
    <location>
        <begin position="140"/>
        <end position="149"/>
    </location>
</feature>
<feature type="compositionally biased region" description="Basic and acidic residues" evidence="1">
    <location>
        <begin position="313"/>
        <end position="354"/>
    </location>
</feature>
<dbReference type="VEuPathDB" id="FungiDB:CJJ07_002750"/>
<dbReference type="VEuPathDB" id="FungiDB:QG37_06869"/>
<feature type="region of interest" description="Disordered" evidence="1">
    <location>
        <begin position="70"/>
        <end position="117"/>
    </location>
</feature>
<feature type="compositionally biased region" description="Basic and acidic residues" evidence="1">
    <location>
        <begin position="391"/>
        <end position="401"/>
    </location>
</feature>
<feature type="region of interest" description="Disordered" evidence="1">
    <location>
        <begin position="140"/>
        <end position="169"/>
    </location>
</feature>
<dbReference type="EMBL" id="LGST01000050">
    <property type="protein sequence ID" value="KND96755.1"/>
    <property type="molecule type" value="Genomic_DNA"/>
</dbReference>
<dbReference type="Proteomes" id="UP000037122">
    <property type="component" value="Unassembled WGS sequence"/>
</dbReference>
<evidence type="ECO:0000256" key="1">
    <source>
        <dbReference type="SAM" id="MobiDB-lite"/>
    </source>
</evidence>
<gene>
    <name evidence="2" type="ORF">QG37_06869</name>
</gene>
<accession>A0A0L0NSU9</accession>
<dbReference type="VEuPathDB" id="FungiDB:CJI97_004346"/>
<feature type="region of interest" description="Disordered" evidence="1">
    <location>
        <begin position="312"/>
        <end position="436"/>
    </location>
</feature>
<feature type="compositionally biased region" description="Basic residues" evidence="1">
    <location>
        <begin position="364"/>
        <end position="376"/>
    </location>
</feature>
<feature type="compositionally biased region" description="Basic residues" evidence="1">
    <location>
        <begin position="150"/>
        <end position="169"/>
    </location>
</feature>
<dbReference type="AlphaFoldDB" id="A0A0L0NSU9"/>
<name>A0A0L0NSU9_CANAR</name>
<dbReference type="VEuPathDB" id="FungiDB:CJI96_0005307"/>
<dbReference type="VEuPathDB" id="FungiDB:CJJ09_004776"/>
<comment type="caution">
    <text evidence="2">The sequence shown here is derived from an EMBL/GenBank/DDBJ whole genome shotgun (WGS) entry which is preliminary data.</text>
</comment>
<protein>
    <submittedName>
        <fullName evidence="2">Uncharacterized protein</fullName>
    </submittedName>
</protein>
<reference evidence="3" key="1">
    <citation type="journal article" date="2015" name="BMC Genomics">
        <title>Draft genome of a commonly misdiagnosed multidrug resistant pathogen Candida auris.</title>
        <authorList>
            <person name="Chatterjee S."/>
            <person name="Alampalli S.V."/>
            <person name="Nageshan R.K."/>
            <person name="Chettiar S.T."/>
            <person name="Joshi S."/>
            <person name="Tatu U.S."/>
        </authorList>
    </citation>
    <scope>NUCLEOTIDE SEQUENCE [LARGE SCALE GENOMIC DNA]</scope>
    <source>
        <strain evidence="3">6684</strain>
    </source>
</reference>
<sequence>MIPMFTYLVTPTLSTLPGLKGQAAVAESFWSKDELQHFMLLFGDFLLDPSKKDLVEKYFLEKIRDETNSSNQVKSQVLDTPPASDRENFSSSDSDLDSDVSLPPAQSPQSELIESSAEDSLSEIVDETVKLIVSPIVEESSNQHQQLSKNARKREKRKQKRDLKRQLKKERHEKYLRQPFKLTLCAKKRKLALERKDHEDELLRCQQIKNSLSVLSEESEKAVLPGNHLQVSAFSYCHPLKKLDRYYKEIISLLDFYHYHENPRLVHNLLSQGCQQGFITRVKGLKSTFIINEVDEEIDDFDDILNEGSSLVSKEEVVSEPEEKVHDVGGEEEKVQEAAHDQVHEEVESKKVQEEVGQQEKPAQKSRKRRSGKKKQGSKDYSAQTQTASKIRREEKKEAERRKRFPNAGKSHVVVRPFATSAAMSKSQPVEKYILQ</sequence>
<evidence type="ECO:0000313" key="2">
    <source>
        <dbReference type="EMBL" id="KND96755.1"/>
    </source>
</evidence>
<dbReference type="VEuPathDB" id="FungiDB:B9J08_004765"/>
<evidence type="ECO:0000313" key="3">
    <source>
        <dbReference type="Proteomes" id="UP000037122"/>
    </source>
</evidence>
<proteinExistence type="predicted"/>
<organism evidence="2 3">
    <name type="scientific">Candidozyma auris</name>
    <name type="common">Yeast</name>
    <name type="synonym">Candida auris</name>
    <dbReference type="NCBI Taxonomy" id="498019"/>
    <lineage>
        <taxon>Eukaryota</taxon>
        <taxon>Fungi</taxon>
        <taxon>Dikarya</taxon>
        <taxon>Ascomycota</taxon>
        <taxon>Saccharomycotina</taxon>
        <taxon>Pichiomycetes</taxon>
        <taxon>Metschnikowiaceae</taxon>
        <taxon>Candidozyma</taxon>
    </lineage>
</organism>